<evidence type="ECO:0000313" key="9">
    <source>
        <dbReference type="Proteomes" id="UP000256373"/>
    </source>
</evidence>
<dbReference type="SUPFAM" id="SSF49464">
    <property type="entry name" value="Carboxypeptidase regulatory domain-like"/>
    <property type="match status" value="1"/>
</dbReference>
<dbReference type="InterPro" id="IPR008969">
    <property type="entry name" value="CarboxyPept-like_regulatory"/>
</dbReference>
<proteinExistence type="inferred from homology"/>
<name>A0A3D8YF24_9BACT</name>
<evidence type="ECO:0000313" key="8">
    <source>
        <dbReference type="EMBL" id="REA62858.1"/>
    </source>
</evidence>
<dbReference type="PANTHER" id="PTHR30069:SF29">
    <property type="entry name" value="HEMOGLOBIN AND HEMOGLOBIN-HAPTOGLOBIN-BINDING PROTEIN 1-RELATED"/>
    <property type="match status" value="1"/>
</dbReference>
<dbReference type="GO" id="GO:0044718">
    <property type="term" value="P:siderophore transmembrane transport"/>
    <property type="evidence" value="ECO:0007669"/>
    <property type="project" value="TreeGrafter"/>
</dbReference>
<dbReference type="Gene3D" id="2.60.40.1120">
    <property type="entry name" value="Carboxypeptidase-like, regulatory domain"/>
    <property type="match status" value="1"/>
</dbReference>
<evidence type="ECO:0000256" key="3">
    <source>
        <dbReference type="ARBA" id="ARBA00023136"/>
    </source>
</evidence>
<dbReference type="PROSITE" id="PS00018">
    <property type="entry name" value="EF_HAND_1"/>
    <property type="match status" value="1"/>
</dbReference>
<dbReference type="GO" id="GO:0015344">
    <property type="term" value="F:siderophore uptake transmembrane transporter activity"/>
    <property type="evidence" value="ECO:0007669"/>
    <property type="project" value="TreeGrafter"/>
</dbReference>
<evidence type="ECO:0000259" key="7">
    <source>
        <dbReference type="Pfam" id="PF07715"/>
    </source>
</evidence>
<keyword evidence="4 5" id="KW-0998">Cell outer membrane</keyword>
<organism evidence="8 9">
    <name type="scientific">Dyadobacter luteus</name>
    <dbReference type="NCBI Taxonomy" id="2259619"/>
    <lineage>
        <taxon>Bacteria</taxon>
        <taxon>Pseudomonadati</taxon>
        <taxon>Bacteroidota</taxon>
        <taxon>Cytophagia</taxon>
        <taxon>Cytophagales</taxon>
        <taxon>Spirosomataceae</taxon>
        <taxon>Dyadobacter</taxon>
    </lineage>
</organism>
<evidence type="ECO:0000256" key="1">
    <source>
        <dbReference type="ARBA" id="ARBA00022448"/>
    </source>
</evidence>
<gene>
    <name evidence="8" type="ORF">DSL64_08020</name>
</gene>
<feature type="domain" description="TonB-dependent receptor plug" evidence="7">
    <location>
        <begin position="231"/>
        <end position="332"/>
    </location>
</feature>
<sequence>MNVNLVFQRLLLLFMKVTLIQFFLLVMFTDLVCAHDSNAQEILQQKLTLKLDNSEIRTVLSRIEGAAKVKFMYSPEMIQSRRRVNLNVTNERLDQVLSQFLSPLNLTYEVSKRTIILNTDNTRNLQLLRKSEGSAPVKINLTGKVTDEKGGGLPGVNIVLKGTVTGTTTDTEGKYSIDVPDNSGILVYSFLGYKTIEKQIGNQTIIDVQLQFDDKSLEEVVVVGFGLKNKKETVSGAISTVNADELSHASTVTSAGALVGKMPGVTFRQTSGVPGSAPTLQIRNYGTPLVIIDGIQKDYGSFAQLDFNDIENISVLKDASASIYGMQAANGVLVVTTKQGKRNQKPVITMQGYYGLQKPWGYNKPADAATYMRAIIQDETYNNVPESARSISREEYAKWQAGTEPGYQSFDWYNHIWQTRPQIYGSMNVSGGSDNTDYYISFNRIEQKSMLRNFHGFDRTNFQSNININLTKKLKVGMNINGRLERNRQPGLPGDDYDFALQAAFRNLPTKRPFVNDDPRYPAVSAVDPQFSYGWINEATSGVYQSQVRIMQLNGTAEYKISNSLKARALVSYWYKNYRTDLQEKSPLLYRYDNTSSSYNIAYQGNARYLERYVQNSEEMTSNVQLDYEKTFQKHHVHLITGMETKTANYPGVYIWGNQEANGIPFLTTKSTANVRDEIPFNQNRLGILGRFNYDYDNKYILEMSGRYDGSYFYKKGKRFGFFPSASAAYRISQEEFWKNNSFLGKNIDEVKVRGSYGVLGKELGSALTYITGYNFNQGSAILDGKDVVSSRITGLATDNITWGRVYVLDLGIDVGLFGNRLTGGFDWFDRHQTGELASRYDVLLPNEIGFGLPAENLNSDHTKGIEMNLGWRDKVRDFSYFVGGNFTFSRWITGTRYKPRWASSYDRFRDLGNTEGRFRDGSFQLVANGQFQSWEQIANHPIDQDHFGNTTIRPGDYIYQDTNNDGYITDLDMNNVTYRVNSGTPWLNFAFNAGASWKGFDFRAEFVGGSKFTYEQQWVMRYFDGNTNVSQYLADNSTWYKDIWDKNSGFDIGRYPLLTKGVNNWMNTHWPNSNWQTNVTYLKLRNIELGYNLPDHVVKKAKLSGLRIYVTAQNFFTFTNMPGGLDPEMGHNGGIAYPNPRLVNAGFVLKL</sequence>
<keyword evidence="2" id="KW-0732">Signal</keyword>
<dbReference type="NCBIfam" id="TIGR04057">
    <property type="entry name" value="SusC_RagA_signa"/>
    <property type="match status" value="1"/>
</dbReference>
<dbReference type="PANTHER" id="PTHR30069">
    <property type="entry name" value="TONB-DEPENDENT OUTER MEMBRANE RECEPTOR"/>
    <property type="match status" value="1"/>
</dbReference>
<dbReference type="EMBL" id="QNUL01000004">
    <property type="protein sequence ID" value="REA62858.1"/>
    <property type="molecule type" value="Genomic_DNA"/>
</dbReference>
<keyword evidence="1 5" id="KW-0813">Transport</keyword>
<comment type="subcellular location">
    <subcellularLocation>
        <location evidence="5">Cell outer membrane</location>
        <topology evidence="5">Multi-pass membrane protein</topology>
    </subcellularLocation>
</comment>
<protein>
    <submittedName>
        <fullName evidence="8">SusC/RagA family protein</fullName>
    </submittedName>
</protein>
<keyword evidence="5" id="KW-0812">Transmembrane</keyword>
<dbReference type="InterPro" id="IPR037066">
    <property type="entry name" value="Plug_dom_sf"/>
</dbReference>
<dbReference type="PROSITE" id="PS52016">
    <property type="entry name" value="TONB_DEPENDENT_REC_3"/>
    <property type="match status" value="1"/>
</dbReference>
<dbReference type="InterPro" id="IPR018247">
    <property type="entry name" value="EF_Hand_1_Ca_BS"/>
</dbReference>
<dbReference type="InterPro" id="IPR023997">
    <property type="entry name" value="TonB-dep_OMP_SusC/RagA_CS"/>
</dbReference>
<evidence type="ECO:0000256" key="5">
    <source>
        <dbReference type="PROSITE-ProRule" id="PRU01360"/>
    </source>
</evidence>
<evidence type="ECO:0000256" key="2">
    <source>
        <dbReference type="ARBA" id="ARBA00022729"/>
    </source>
</evidence>
<dbReference type="AlphaFoldDB" id="A0A3D8YF24"/>
<dbReference type="Pfam" id="PF07715">
    <property type="entry name" value="Plug"/>
    <property type="match status" value="1"/>
</dbReference>
<keyword evidence="9" id="KW-1185">Reference proteome</keyword>
<dbReference type="Pfam" id="PF07660">
    <property type="entry name" value="STN"/>
    <property type="match status" value="1"/>
</dbReference>
<dbReference type="InterPro" id="IPR012910">
    <property type="entry name" value="Plug_dom"/>
</dbReference>
<comment type="similarity">
    <text evidence="5">Belongs to the TonB-dependent receptor family.</text>
</comment>
<dbReference type="InterPro" id="IPR023996">
    <property type="entry name" value="TonB-dep_OMP_SusC/RagA"/>
</dbReference>
<dbReference type="Gene3D" id="2.170.130.10">
    <property type="entry name" value="TonB-dependent receptor, plug domain"/>
    <property type="match status" value="1"/>
</dbReference>
<comment type="caution">
    <text evidence="8">The sequence shown here is derived from an EMBL/GenBank/DDBJ whole genome shotgun (WGS) entry which is preliminary data.</text>
</comment>
<dbReference type="OrthoDB" id="966159at2"/>
<accession>A0A3D8YF24</accession>
<dbReference type="Pfam" id="PF13715">
    <property type="entry name" value="CarbopepD_reg_2"/>
    <property type="match status" value="1"/>
</dbReference>
<evidence type="ECO:0000256" key="4">
    <source>
        <dbReference type="ARBA" id="ARBA00023237"/>
    </source>
</evidence>
<keyword evidence="5" id="KW-1134">Transmembrane beta strand</keyword>
<feature type="domain" description="Secretin/TonB short N-terminal" evidence="6">
    <location>
        <begin position="71"/>
        <end position="117"/>
    </location>
</feature>
<keyword evidence="3 5" id="KW-0472">Membrane</keyword>
<dbReference type="InterPro" id="IPR039426">
    <property type="entry name" value="TonB-dep_rcpt-like"/>
</dbReference>
<reference evidence="8 9" key="1">
    <citation type="submission" date="2018-07" db="EMBL/GenBank/DDBJ databases">
        <title>Dyadobacter roseus sp. nov., isolated from rose rhizosphere soil.</title>
        <authorList>
            <person name="Chen L."/>
        </authorList>
    </citation>
    <scope>NUCLEOTIDE SEQUENCE [LARGE SCALE GENOMIC DNA]</scope>
    <source>
        <strain evidence="8 9">RS19</strain>
    </source>
</reference>
<dbReference type="Proteomes" id="UP000256373">
    <property type="component" value="Unassembled WGS sequence"/>
</dbReference>
<dbReference type="GO" id="GO:0009279">
    <property type="term" value="C:cell outer membrane"/>
    <property type="evidence" value="ECO:0007669"/>
    <property type="project" value="UniProtKB-SubCell"/>
</dbReference>
<dbReference type="InterPro" id="IPR011662">
    <property type="entry name" value="Secretin/TonB_short_N"/>
</dbReference>
<dbReference type="NCBIfam" id="TIGR04056">
    <property type="entry name" value="OMP_RagA_SusC"/>
    <property type="match status" value="1"/>
</dbReference>
<evidence type="ECO:0000259" key="6">
    <source>
        <dbReference type="Pfam" id="PF07660"/>
    </source>
</evidence>
<dbReference type="RefSeq" id="WP_115830154.1">
    <property type="nucleotide sequence ID" value="NZ_QNUL01000004.1"/>
</dbReference>
<dbReference type="SUPFAM" id="SSF56935">
    <property type="entry name" value="Porins"/>
    <property type="match status" value="1"/>
</dbReference>